<protein>
    <recommendedName>
        <fullName evidence="7">XK-related protein</fullName>
    </recommendedName>
</protein>
<accession>A0AAJ7SZS3</accession>
<evidence type="ECO:0000313" key="9">
    <source>
        <dbReference type="Proteomes" id="UP001318040"/>
    </source>
</evidence>
<feature type="transmembrane region" description="Helical" evidence="7">
    <location>
        <begin position="423"/>
        <end position="440"/>
    </location>
</feature>
<dbReference type="GO" id="GO:0005886">
    <property type="term" value="C:plasma membrane"/>
    <property type="evidence" value="ECO:0007669"/>
    <property type="project" value="UniProtKB-SubCell"/>
</dbReference>
<keyword evidence="3" id="KW-1003">Cell membrane</keyword>
<dbReference type="Pfam" id="PF09815">
    <property type="entry name" value="XK-related"/>
    <property type="match status" value="1"/>
</dbReference>
<dbReference type="PANTHER" id="PTHR16024">
    <property type="entry name" value="XK-RELATED PROTEIN"/>
    <property type="match status" value="1"/>
</dbReference>
<dbReference type="InterPro" id="IPR050895">
    <property type="entry name" value="XK-related_scramblase"/>
</dbReference>
<evidence type="ECO:0000256" key="4">
    <source>
        <dbReference type="ARBA" id="ARBA00022692"/>
    </source>
</evidence>
<feature type="compositionally biased region" description="Low complexity" evidence="8">
    <location>
        <begin position="8"/>
        <end position="33"/>
    </location>
</feature>
<dbReference type="RefSeq" id="XP_032808691.1">
    <property type="nucleotide sequence ID" value="XM_032952800.1"/>
</dbReference>
<dbReference type="GO" id="GO:0070782">
    <property type="term" value="P:phosphatidylserine exposure on apoptotic cell surface"/>
    <property type="evidence" value="ECO:0007669"/>
    <property type="project" value="TreeGrafter"/>
</dbReference>
<feature type="transmembrane region" description="Helical" evidence="7">
    <location>
        <begin position="176"/>
        <end position="200"/>
    </location>
</feature>
<keyword evidence="9" id="KW-1185">Reference proteome</keyword>
<keyword evidence="6 7" id="KW-0472">Membrane</keyword>
<dbReference type="KEGG" id="pmrn:116941598"/>
<evidence type="ECO:0000256" key="5">
    <source>
        <dbReference type="ARBA" id="ARBA00022989"/>
    </source>
</evidence>
<keyword evidence="4 7" id="KW-0812">Transmembrane</keyword>
<organism evidence="9 10">
    <name type="scientific">Petromyzon marinus</name>
    <name type="common">Sea lamprey</name>
    <dbReference type="NCBI Taxonomy" id="7757"/>
    <lineage>
        <taxon>Eukaryota</taxon>
        <taxon>Metazoa</taxon>
        <taxon>Chordata</taxon>
        <taxon>Craniata</taxon>
        <taxon>Vertebrata</taxon>
        <taxon>Cyclostomata</taxon>
        <taxon>Hyperoartia</taxon>
        <taxon>Petromyzontiformes</taxon>
        <taxon>Petromyzontidae</taxon>
        <taxon>Petromyzon</taxon>
    </lineage>
</organism>
<evidence type="ECO:0000256" key="8">
    <source>
        <dbReference type="SAM" id="MobiDB-lite"/>
    </source>
</evidence>
<gene>
    <name evidence="10" type="primary">LOC116941598</name>
</gene>
<keyword evidence="5 7" id="KW-1133">Transmembrane helix</keyword>
<feature type="transmembrane region" description="Helical" evidence="7">
    <location>
        <begin position="452"/>
        <end position="469"/>
    </location>
</feature>
<dbReference type="GO" id="GO:0043652">
    <property type="term" value="P:engulfment of apoptotic cell"/>
    <property type="evidence" value="ECO:0007669"/>
    <property type="project" value="TreeGrafter"/>
</dbReference>
<feature type="transmembrane region" description="Helical" evidence="7">
    <location>
        <begin position="391"/>
        <end position="411"/>
    </location>
</feature>
<dbReference type="Proteomes" id="UP001318040">
    <property type="component" value="Chromosome 12"/>
</dbReference>
<name>A0AAJ7SZS3_PETMA</name>
<evidence type="ECO:0000256" key="7">
    <source>
        <dbReference type="RuleBase" id="RU910716"/>
    </source>
</evidence>
<evidence type="ECO:0000256" key="2">
    <source>
        <dbReference type="ARBA" id="ARBA00008789"/>
    </source>
</evidence>
<evidence type="ECO:0000256" key="6">
    <source>
        <dbReference type="ARBA" id="ARBA00023136"/>
    </source>
</evidence>
<dbReference type="AlphaFoldDB" id="A0AAJ7SZS3"/>
<feature type="region of interest" description="Disordered" evidence="8">
    <location>
        <begin position="1"/>
        <end position="33"/>
    </location>
</feature>
<evidence type="ECO:0000313" key="10">
    <source>
        <dbReference type="RefSeq" id="XP_032808691.1"/>
    </source>
</evidence>
<comment type="subcellular location">
    <subcellularLocation>
        <location evidence="1">Cell membrane</location>
        <topology evidence="1">Multi-pass membrane protein</topology>
    </subcellularLocation>
    <subcellularLocation>
        <location evidence="7">Membrane</location>
        <topology evidence="7">Multi-pass membrane protein</topology>
    </subcellularLocation>
</comment>
<evidence type="ECO:0000256" key="3">
    <source>
        <dbReference type="ARBA" id="ARBA00022475"/>
    </source>
</evidence>
<sequence>MAAESWTGQQQGQQKKQQQQQQQQSQGQQWPVQQKKLVEGGQVLSRLQQQQQQQQQQRKQHFQGQQWSAQQKLVEGGQVLSRLLQNQQQGQQQRAGSVSVSAEGRSSLAVCRCTDSLSCYCGWRSHCCRRCWERLGRCNVAAPDYAWVAGALAVLLWDVGTDVMLALSYLGRGERALFAFTLAFVLGPSLAVQALSFRWFARDFGARGRAAVASASALSSSSVSATAVSAASATSALRPCCRAGVWAWQGLVHALQLGQAWRYVRVLYLGVQSQRRRPYRRRFQWALMYEYADVSILRLLESFLESGPQLVLQLSIMLQRHHVEPLQCVSSAASLLSLTMVLASYQKALRDSRDDKHRMSYRGALLQMSWRAFTIFSRVLSFALFASIFQLYFVIFLVVHWCIMTFWIITVETDFCMSKWEEILVDMLMGVIYIFCWFNVKEGKTHRRMFAFYLIVLTENSAMMLLWYFNRDPLATDAYALPLLCFSVISFSLGMAIMLVYYGFLHPGGRRFQGMPGSCCSAALNGMTIPQPPSPPHLVPRPPVSLSDAALRGSRELSEADGYTPVFEVRMSPIPPSPAMQYRPEGPVIRVDIPRKKYPAWDAHFIDRRLRGNIYVLEFLTPTATAIQYRDVTLSYEMYEYETTV</sequence>
<evidence type="ECO:0000256" key="1">
    <source>
        <dbReference type="ARBA" id="ARBA00004651"/>
    </source>
</evidence>
<dbReference type="GO" id="GO:1902742">
    <property type="term" value="P:apoptotic process involved in development"/>
    <property type="evidence" value="ECO:0007669"/>
    <property type="project" value="TreeGrafter"/>
</dbReference>
<proteinExistence type="inferred from homology"/>
<comment type="similarity">
    <text evidence="2 7">Belongs to the XK family.</text>
</comment>
<feature type="transmembrane region" description="Helical" evidence="7">
    <location>
        <begin position="481"/>
        <end position="505"/>
    </location>
</feature>
<dbReference type="PANTHER" id="PTHR16024:SF6">
    <property type="entry name" value="XK-RELATED PROTEIN"/>
    <property type="match status" value="1"/>
</dbReference>
<dbReference type="InterPro" id="IPR018629">
    <property type="entry name" value="XK-rel"/>
</dbReference>
<reference evidence="10" key="1">
    <citation type="submission" date="2025-08" db="UniProtKB">
        <authorList>
            <consortium name="RefSeq"/>
        </authorList>
    </citation>
    <scope>IDENTIFICATION</scope>
    <source>
        <tissue evidence="10">Sperm</tissue>
    </source>
</reference>
<feature type="transmembrane region" description="Helical" evidence="7">
    <location>
        <begin position="145"/>
        <end position="170"/>
    </location>
</feature>